<sequence>MAVLVERPKAADIAMFGRMLADNPGYNVEAAVQVAHAFTTHRQEVEDDYFTAVDELKAARRHEDRGAGFVGVQQFGTGLFYHYACLDASLLKANLSGDAGLAARAAGALVAGLATTSPKGKQNSYASRSIARYGLVEVGGQTPRTLASAFLKPIASHDVFAASVEALQNLRLEFERVYGPGCDADAEFIVQADEKSTDTLETLVALAQTAARDAQAPRHG</sequence>
<organism evidence="1 2">
    <name type="scientific">Hankyongella ginsenosidimutans</name>
    <dbReference type="NCBI Taxonomy" id="1763828"/>
    <lineage>
        <taxon>Bacteria</taxon>
        <taxon>Pseudomonadati</taxon>
        <taxon>Pseudomonadota</taxon>
        <taxon>Alphaproteobacteria</taxon>
        <taxon>Sphingomonadales</taxon>
        <taxon>Sphingomonadaceae</taxon>
        <taxon>Hankyongella</taxon>
    </lineage>
</organism>
<dbReference type="Proteomes" id="UP000298714">
    <property type="component" value="Chromosome"/>
</dbReference>
<protein>
    <submittedName>
        <fullName evidence="1">Type I-E CRISPR-associated protein Cas7/Cse4/CasC</fullName>
    </submittedName>
</protein>
<dbReference type="NCBIfam" id="TIGR01869">
    <property type="entry name" value="casC_Cse4"/>
    <property type="match status" value="1"/>
</dbReference>
<dbReference type="Pfam" id="PF09344">
    <property type="entry name" value="Cas_CT1975"/>
    <property type="match status" value="1"/>
</dbReference>
<evidence type="ECO:0000313" key="2">
    <source>
        <dbReference type="Proteomes" id="UP000298714"/>
    </source>
</evidence>
<dbReference type="KEGG" id="hgn:E6W36_14920"/>
<keyword evidence="2" id="KW-1185">Reference proteome</keyword>
<dbReference type="InterPro" id="IPR010148">
    <property type="entry name" value="CRISPR-assoc_prot_CT1975"/>
</dbReference>
<name>A0A4D7C800_9SPHN</name>
<reference evidence="2" key="1">
    <citation type="submission" date="2019-04" db="EMBL/GenBank/DDBJ databases">
        <title>Complete genome sequence of Sphingomonas sp. W1-2-3.</title>
        <authorList>
            <person name="Im W.T."/>
        </authorList>
    </citation>
    <scope>NUCLEOTIDE SEQUENCE [LARGE SCALE GENOMIC DNA]</scope>
    <source>
        <strain evidence="2">W1-2-3</strain>
    </source>
</reference>
<gene>
    <name evidence="1" type="primary">cas7e</name>
    <name evidence="1" type="ORF">E6W36_14920</name>
</gene>
<proteinExistence type="predicted"/>
<dbReference type="AlphaFoldDB" id="A0A4D7C800"/>
<evidence type="ECO:0000313" key="1">
    <source>
        <dbReference type="EMBL" id="QCI80330.1"/>
    </source>
</evidence>
<dbReference type="EMBL" id="CP039704">
    <property type="protein sequence ID" value="QCI80330.1"/>
    <property type="molecule type" value="Genomic_DNA"/>
</dbReference>
<accession>A0A4D7C800</accession>